<dbReference type="Proteomes" id="UP001155660">
    <property type="component" value="Chromosome B6"/>
</dbReference>
<dbReference type="PANTHER" id="PTHR31450:SF3">
    <property type="entry name" value="TYPE III ENDOSOME MEMBRANE PROTEIN TEMP"/>
    <property type="match status" value="1"/>
</dbReference>
<reference evidence="2" key="1">
    <citation type="submission" date="2025-08" db="UniProtKB">
        <authorList>
            <consortium name="RefSeq"/>
        </authorList>
    </citation>
    <scope>IDENTIFICATION</scope>
    <source>
        <tissue evidence="2">Muscle</tissue>
    </source>
</reference>
<feature type="region of interest" description="Disordered" evidence="1">
    <location>
        <begin position="354"/>
        <end position="377"/>
    </location>
</feature>
<accession>A0A9Q9WEM6</accession>
<organism evidence="2">
    <name type="scientific">Cyprinus carpio</name>
    <name type="common">Common carp</name>
    <dbReference type="NCBI Taxonomy" id="7962"/>
    <lineage>
        <taxon>Eukaryota</taxon>
        <taxon>Metazoa</taxon>
        <taxon>Chordata</taxon>
        <taxon>Craniata</taxon>
        <taxon>Vertebrata</taxon>
        <taxon>Euteleostomi</taxon>
        <taxon>Actinopterygii</taxon>
        <taxon>Neopterygii</taxon>
        <taxon>Teleostei</taxon>
        <taxon>Ostariophysi</taxon>
        <taxon>Cypriniformes</taxon>
        <taxon>Cyprinidae</taxon>
        <taxon>Cyprininae</taxon>
        <taxon>Cyprinus</taxon>
    </lineage>
</organism>
<feature type="region of interest" description="Disordered" evidence="1">
    <location>
        <begin position="319"/>
        <end position="338"/>
    </location>
</feature>
<evidence type="ECO:0000313" key="2">
    <source>
        <dbReference type="RefSeq" id="XP_042581989.1"/>
    </source>
</evidence>
<proteinExistence type="predicted"/>
<dbReference type="Pfam" id="PF00560">
    <property type="entry name" value="LRR_1"/>
    <property type="match status" value="1"/>
</dbReference>
<dbReference type="GeneID" id="109090428"/>
<dbReference type="AlphaFoldDB" id="A0A9Q9WEM6"/>
<dbReference type="Pfam" id="PF15176">
    <property type="entry name" value="LRR19-TM"/>
    <property type="match status" value="1"/>
</dbReference>
<dbReference type="OrthoDB" id="676979at2759"/>
<feature type="compositionally biased region" description="Acidic residues" evidence="1">
    <location>
        <begin position="363"/>
        <end position="377"/>
    </location>
</feature>
<name>A0A9Q9WEM6_CYPCA</name>
<dbReference type="RefSeq" id="XP_042581989.1">
    <property type="nucleotide sequence ID" value="XM_042726055.1"/>
</dbReference>
<dbReference type="PANTHER" id="PTHR31450">
    <property type="entry name" value="LEUCINE-RICH REPEAT-CONTAINING PROTEIN 19 LRRC19 FAMILY MEMBER"/>
    <property type="match status" value="1"/>
</dbReference>
<dbReference type="KEGG" id="ccar:109090428"/>
<gene>
    <name evidence="2" type="primary">LOC109090428</name>
</gene>
<dbReference type="InterPro" id="IPR001611">
    <property type="entry name" value="Leu-rich_rpt"/>
</dbReference>
<dbReference type="Pfam" id="PF13855">
    <property type="entry name" value="LRR_8"/>
    <property type="match status" value="1"/>
</dbReference>
<evidence type="ECO:0000256" key="1">
    <source>
        <dbReference type="SAM" id="MobiDB-lite"/>
    </source>
</evidence>
<sequence length="377" mass="41748">MGINIVNRILAKRTEKNLIRLSNVSQERLKRKQENMGSATHIVCVLLCFWVSGSCITLQTVGPCTVNRETAAFDCSGKRLTSVPKHIWMNVTELDLSDNLLDLTHSDSFKRLNLFSHLVSLNLSGNYLPLLLKDHLYSLSSLKILDLSRCKLAAVEANALVKLSSLQMLLLEDIQSTAFKDLKLSQFVEQNNRQKVGDRGMMIRASKGMAQDDHNDGYFKDVNYGAFLRKLLTVNTTPTNNTTKNGTETKTEVNPKTSSESWKVFVAVLGSAITLSVLIAVMAKCKVVHKYLASYRHSRLSEVDATSQCDPGNFEVGFSTQGGPGTRSSAPTHDIEADDDGFIEDNYIQASESERATRAAALTDDDDEEEEIEFSIG</sequence>
<protein>
    <submittedName>
        <fullName evidence="2">Leucine-rich repeat-containing protein 19-like isoform X1</fullName>
    </submittedName>
</protein>